<gene>
    <name evidence="1" type="ORF">PR048_013881</name>
</gene>
<name>A0ABQ9HV02_9NEOP</name>
<comment type="caution">
    <text evidence="1">The sequence shown here is derived from an EMBL/GenBank/DDBJ whole genome shotgun (WGS) entry which is preliminary data.</text>
</comment>
<accession>A0ABQ9HV02</accession>
<dbReference type="EMBL" id="JARBHB010000004">
    <property type="protein sequence ID" value="KAJ8887663.1"/>
    <property type="molecule type" value="Genomic_DNA"/>
</dbReference>
<sequence length="87" mass="10065">MNGPMTLTYVQGSKLFEKYMLDTKEGNIVVELDITTPPETYTIFKIQISPKGLEDISFEEFIDCLLLVLTLRNKNIPECFNFSQCRH</sequence>
<evidence type="ECO:0000313" key="1">
    <source>
        <dbReference type="EMBL" id="KAJ8887663.1"/>
    </source>
</evidence>
<dbReference type="Proteomes" id="UP001159363">
    <property type="component" value="Chromosome X"/>
</dbReference>
<protein>
    <submittedName>
        <fullName evidence="1">Uncharacterized protein</fullName>
    </submittedName>
</protein>
<organism evidence="1 2">
    <name type="scientific">Dryococelus australis</name>
    <dbReference type="NCBI Taxonomy" id="614101"/>
    <lineage>
        <taxon>Eukaryota</taxon>
        <taxon>Metazoa</taxon>
        <taxon>Ecdysozoa</taxon>
        <taxon>Arthropoda</taxon>
        <taxon>Hexapoda</taxon>
        <taxon>Insecta</taxon>
        <taxon>Pterygota</taxon>
        <taxon>Neoptera</taxon>
        <taxon>Polyneoptera</taxon>
        <taxon>Phasmatodea</taxon>
        <taxon>Verophasmatodea</taxon>
        <taxon>Anareolatae</taxon>
        <taxon>Phasmatidae</taxon>
        <taxon>Eurycanthinae</taxon>
        <taxon>Dryococelus</taxon>
    </lineage>
</organism>
<reference evidence="1 2" key="1">
    <citation type="submission" date="2023-02" db="EMBL/GenBank/DDBJ databases">
        <title>LHISI_Scaffold_Assembly.</title>
        <authorList>
            <person name="Stuart O.P."/>
            <person name="Cleave R."/>
            <person name="Magrath M.J.L."/>
            <person name="Mikheyev A.S."/>
        </authorList>
    </citation>
    <scope>NUCLEOTIDE SEQUENCE [LARGE SCALE GENOMIC DNA]</scope>
    <source>
        <strain evidence="1">Daus_M_001</strain>
        <tissue evidence="1">Leg muscle</tissue>
    </source>
</reference>
<evidence type="ECO:0000313" key="2">
    <source>
        <dbReference type="Proteomes" id="UP001159363"/>
    </source>
</evidence>
<keyword evidence="2" id="KW-1185">Reference proteome</keyword>
<proteinExistence type="predicted"/>